<keyword evidence="2" id="KW-1185">Reference proteome</keyword>
<dbReference type="AlphaFoldDB" id="A0AAP0P871"/>
<name>A0AAP0P871_9MAGN</name>
<comment type="caution">
    <text evidence="1">The sequence shown here is derived from an EMBL/GenBank/DDBJ whole genome shotgun (WGS) entry which is preliminary data.</text>
</comment>
<accession>A0AAP0P871</accession>
<gene>
    <name evidence="1" type="ORF">Syun_013993</name>
</gene>
<sequence length="135" mass="15309">MEEASQFLQVTMSDSDGFYLGLPSKVGNNMEAVFQYIVEKSLKSFKELEWSHVVSCKQGIPPQICDPIDPHVCYECLFTPTKIVRSIGNTYEQVPVVVLHRERGRNTMVRMAEVCKPKKLGGLGLDENEILTRRC</sequence>
<reference evidence="1 2" key="1">
    <citation type="submission" date="2024-01" db="EMBL/GenBank/DDBJ databases">
        <title>Genome assemblies of Stephania.</title>
        <authorList>
            <person name="Yang L."/>
        </authorList>
    </citation>
    <scope>NUCLEOTIDE SEQUENCE [LARGE SCALE GENOMIC DNA]</scope>
    <source>
        <strain evidence="1">YNDBR</strain>
        <tissue evidence="1">Leaf</tissue>
    </source>
</reference>
<proteinExistence type="predicted"/>
<protein>
    <submittedName>
        <fullName evidence="1">Uncharacterized protein</fullName>
    </submittedName>
</protein>
<dbReference type="Proteomes" id="UP001420932">
    <property type="component" value="Unassembled WGS sequence"/>
</dbReference>
<evidence type="ECO:0000313" key="2">
    <source>
        <dbReference type="Proteomes" id="UP001420932"/>
    </source>
</evidence>
<organism evidence="1 2">
    <name type="scientific">Stephania yunnanensis</name>
    <dbReference type="NCBI Taxonomy" id="152371"/>
    <lineage>
        <taxon>Eukaryota</taxon>
        <taxon>Viridiplantae</taxon>
        <taxon>Streptophyta</taxon>
        <taxon>Embryophyta</taxon>
        <taxon>Tracheophyta</taxon>
        <taxon>Spermatophyta</taxon>
        <taxon>Magnoliopsida</taxon>
        <taxon>Ranunculales</taxon>
        <taxon>Menispermaceae</taxon>
        <taxon>Menispermoideae</taxon>
        <taxon>Cissampelideae</taxon>
        <taxon>Stephania</taxon>
    </lineage>
</organism>
<dbReference type="EMBL" id="JBBNAF010000006">
    <property type="protein sequence ID" value="KAK9134663.1"/>
    <property type="molecule type" value="Genomic_DNA"/>
</dbReference>
<evidence type="ECO:0000313" key="1">
    <source>
        <dbReference type="EMBL" id="KAK9134663.1"/>
    </source>
</evidence>